<feature type="compositionally biased region" description="Basic and acidic residues" evidence="1">
    <location>
        <begin position="379"/>
        <end position="390"/>
    </location>
</feature>
<evidence type="ECO:0000313" key="4">
    <source>
        <dbReference type="Proteomes" id="UP000197024"/>
    </source>
</evidence>
<dbReference type="InterPro" id="IPR013830">
    <property type="entry name" value="SGNH_hydro"/>
</dbReference>
<dbReference type="InterPro" id="IPR006311">
    <property type="entry name" value="TAT_signal"/>
</dbReference>
<dbReference type="EMBL" id="CP021995">
    <property type="protein sequence ID" value="ASD27734.1"/>
    <property type="molecule type" value="Genomic_DNA"/>
</dbReference>
<name>A0A1Z3LZW6_BREDI</name>
<dbReference type="Proteomes" id="UP000197024">
    <property type="component" value="Chromosome"/>
</dbReference>
<sequence>MAGNPFSRRRVARRSLAALAAGLCVTLAAPVVAMAQVWVPAWLASPMPWRNEAAANGAPPLLTDVTLRQDLLMATAATAVRVRFSNELGETPLVIGRAEAGLKGGAAQPLRFDGAVRVVIPPGGFALSDPLAVAVPAYAELTVSVYLPEETRPAVRLGPVRIAAGDAAPADDAPLLRGQGVVSAVLAERPTAPAAVIVAIGDSITEGGSTTLGAHRAWPHQLGRRLEAACPGAFVVVNAGIGGNMVASDGRSPSLVSRLERDVLAMPGVTHVVLMAGLNDVRQKGPARDRPGAGVDEVATGYRQAAQALQSRHIKVVGGVLTPILASPVAEPAIPGPTTDDKRRSLNALIRHGDIFDGVIDFETALDDPARPGRIRPGAHREDGYHPNDEGHRLMAEAVDPAVFAPSPCSVSRP</sequence>
<dbReference type="SUPFAM" id="SSF52266">
    <property type="entry name" value="SGNH hydrolase"/>
    <property type="match status" value="1"/>
</dbReference>
<evidence type="ECO:0000256" key="1">
    <source>
        <dbReference type="SAM" id="MobiDB-lite"/>
    </source>
</evidence>
<dbReference type="InterPro" id="IPR036514">
    <property type="entry name" value="SGNH_hydro_sf"/>
</dbReference>
<feature type="region of interest" description="Disordered" evidence="1">
    <location>
        <begin position="369"/>
        <end position="390"/>
    </location>
</feature>
<evidence type="ECO:0000313" key="3">
    <source>
        <dbReference type="EMBL" id="ASD27734.1"/>
    </source>
</evidence>
<dbReference type="PROSITE" id="PS51318">
    <property type="entry name" value="TAT"/>
    <property type="match status" value="1"/>
</dbReference>
<evidence type="ECO:0000259" key="2">
    <source>
        <dbReference type="Pfam" id="PF13472"/>
    </source>
</evidence>
<dbReference type="RefSeq" id="WP_088411304.1">
    <property type="nucleotide sequence ID" value="NZ_CP021995.1"/>
</dbReference>
<dbReference type="PANTHER" id="PTHR43784">
    <property type="entry name" value="GDSL-LIKE LIPASE/ACYLHYDROLASE, PUTATIVE (AFU_ORTHOLOGUE AFUA_2G00820)-RELATED"/>
    <property type="match status" value="1"/>
</dbReference>
<proteinExistence type="predicted"/>
<dbReference type="Pfam" id="PF13472">
    <property type="entry name" value="Lipase_GDSL_2"/>
    <property type="match status" value="1"/>
</dbReference>
<protein>
    <submittedName>
        <fullName evidence="3">GDSL family lipase</fullName>
    </submittedName>
</protein>
<organism evidence="3 4">
    <name type="scientific">Brevundimonas diminuta</name>
    <name type="common">Pseudomonas diminuta</name>
    <dbReference type="NCBI Taxonomy" id="293"/>
    <lineage>
        <taxon>Bacteria</taxon>
        <taxon>Pseudomonadati</taxon>
        <taxon>Pseudomonadota</taxon>
        <taxon>Alphaproteobacteria</taxon>
        <taxon>Caulobacterales</taxon>
        <taxon>Caulobacteraceae</taxon>
        <taxon>Brevundimonas</taxon>
    </lineage>
</organism>
<feature type="domain" description="SGNH hydrolase-type esterase" evidence="2">
    <location>
        <begin position="199"/>
        <end position="394"/>
    </location>
</feature>
<reference evidence="3 4" key="2">
    <citation type="submission" date="2017-06" db="EMBL/GenBank/DDBJ databases">
        <authorList>
            <person name="Kim H.J."/>
            <person name="Triplett B.A."/>
        </authorList>
    </citation>
    <scope>NUCLEOTIDE SEQUENCE [LARGE SCALE GENOMIC DNA]</scope>
    <source>
        <strain evidence="3 4">BZC3</strain>
    </source>
</reference>
<dbReference type="PANTHER" id="PTHR43784:SF2">
    <property type="entry name" value="GDSL-LIKE LIPASE_ACYLHYDROLASE, PUTATIVE (AFU_ORTHOLOGUE AFUA_2G00820)-RELATED"/>
    <property type="match status" value="1"/>
</dbReference>
<dbReference type="InterPro" id="IPR053140">
    <property type="entry name" value="GDSL_Rv0518-like"/>
</dbReference>
<dbReference type="Gene3D" id="3.40.50.1110">
    <property type="entry name" value="SGNH hydrolase"/>
    <property type="match status" value="1"/>
</dbReference>
<reference evidence="3 4" key="1">
    <citation type="submission" date="2017-06" db="EMBL/GenBank/DDBJ databases">
        <title>Biodegradation of gentamicin by bacterial consortia AMQD4 in synthetic medium and raw gentamicin sewage.</title>
        <authorList>
            <person name="Chang H."/>
            <person name="Feng Y."/>
            <person name="Li Z."/>
            <person name="Xue J."/>
            <person name="Cheng D."/>
        </authorList>
    </citation>
    <scope>NUCLEOTIDE SEQUENCE [LARGE SCALE GENOMIC DNA]</scope>
    <source>
        <strain evidence="3 4">BZC3</strain>
    </source>
</reference>
<dbReference type="AlphaFoldDB" id="A0A1Z3LZW6"/>
<gene>
    <name evidence="3" type="ORF">CD943_13070</name>
</gene>
<accession>A0A1Z3LZW6</accession>
<dbReference type="GO" id="GO:0016788">
    <property type="term" value="F:hydrolase activity, acting on ester bonds"/>
    <property type="evidence" value="ECO:0007669"/>
    <property type="project" value="UniProtKB-ARBA"/>
</dbReference>